<protein>
    <submittedName>
        <fullName evidence="2">Uncharacterized protein</fullName>
    </submittedName>
</protein>
<keyword evidence="1" id="KW-1133">Transmembrane helix</keyword>
<comment type="caution">
    <text evidence="2">The sequence shown here is derived from an EMBL/GenBank/DDBJ whole genome shotgun (WGS) entry which is preliminary data.</text>
</comment>
<accession>A0A2P5DLF8</accession>
<organism evidence="2 3">
    <name type="scientific">Parasponia andersonii</name>
    <name type="common">Sponia andersonii</name>
    <dbReference type="NCBI Taxonomy" id="3476"/>
    <lineage>
        <taxon>Eukaryota</taxon>
        <taxon>Viridiplantae</taxon>
        <taxon>Streptophyta</taxon>
        <taxon>Embryophyta</taxon>
        <taxon>Tracheophyta</taxon>
        <taxon>Spermatophyta</taxon>
        <taxon>Magnoliopsida</taxon>
        <taxon>eudicotyledons</taxon>
        <taxon>Gunneridae</taxon>
        <taxon>Pentapetalae</taxon>
        <taxon>rosids</taxon>
        <taxon>fabids</taxon>
        <taxon>Rosales</taxon>
        <taxon>Cannabaceae</taxon>
        <taxon>Parasponia</taxon>
    </lineage>
</organism>
<dbReference type="Proteomes" id="UP000237105">
    <property type="component" value="Unassembled WGS sequence"/>
</dbReference>
<reference evidence="3" key="1">
    <citation type="submission" date="2016-06" db="EMBL/GenBank/DDBJ databases">
        <title>Parallel loss of symbiosis genes in relatives of nitrogen-fixing non-legume Parasponia.</title>
        <authorList>
            <person name="Van Velzen R."/>
            <person name="Holmer R."/>
            <person name="Bu F."/>
            <person name="Rutten L."/>
            <person name="Van Zeijl A."/>
            <person name="Liu W."/>
            <person name="Santuari L."/>
            <person name="Cao Q."/>
            <person name="Sharma T."/>
            <person name="Shen D."/>
            <person name="Roswanjaya Y."/>
            <person name="Wardhani T."/>
            <person name="Kalhor M.S."/>
            <person name="Jansen J."/>
            <person name="Van den Hoogen J."/>
            <person name="Gungor B."/>
            <person name="Hartog M."/>
            <person name="Hontelez J."/>
            <person name="Verver J."/>
            <person name="Yang W.-C."/>
            <person name="Schijlen E."/>
            <person name="Repin R."/>
            <person name="Schilthuizen M."/>
            <person name="Schranz E."/>
            <person name="Heidstra R."/>
            <person name="Miyata K."/>
            <person name="Fedorova E."/>
            <person name="Kohlen W."/>
            <person name="Bisseling T."/>
            <person name="Smit S."/>
            <person name="Geurts R."/>
        </authorList>
    </citation>
    <scope>NUCLEOTIDE SEQUENCE [LARGE SCALE GENOMIC DNA]</scope>
    <source>
        <strain evidence="3">cv. WU1-14</strain>
    </source>
</reference>
<proteinExistence type="predicted"/>
<keyword evidence="3" id="KW-1185">Reference proteome</keyword>
<feature type="transmembrane region" description="Helical" evidence="1">
    <location>
        <begin position="12"/>
        <end position="31"/>
    </location>
</feature>
<name>A0A2P5DLF8_PARAD</name>
<evidence type="ECO:0000256" key="1">
    <source>
        <dbReference type="SAM" id="Phobius"/>
    </source>
</evidence>
<keyword evidence="1" id="KW-0812">Transmembrane</keyword>
<dbReference type="AlphaFoldDB" id="A0A2P5DLF8"/>
<gene>
    <name evidence="2" type="ORF">PanWU01x14_053180</name>
</gene>
<feature type="transmembrane region" description="Helical" evidence="1">
    <location>
        <begin position="51"/>
        <end position="77"/>
    </location>
</feature>
<dbReference type="EMBL" id="JXTB01000030">
    <property type="protein sequence ID" value="PON74108.1"/>
    <property type="molecule type" value="Genomic_DNA"/>
</dbReference>
<keyword evidence="1" id="KW-0472">Membrane</keyword>
<evidence type="ECO:0000313" key="3">
    <source>
        <dbReference type="Proteomes" id="UP000237105"/>
    </source>
</evidence>
<evidence type="ECO:0000313" key="2">
    <source>
        <dbReference type="EMBL" id="PON74108.1"/>
    </source>
</evidence>
<sequence length="136" mass="16155">MFIPLIMEDKVGIFFHAVPFSLIYGYHVAWIETFTENKVFYLIFFHKKNLNLFHFLLFSLFCDSTFFSISISFSLLYPFPSLFGVSKVTQKIFYGEKKNILVPIWLKCLYTREFRGFTSKSIGVFLFHFLLHPNFS</sequence>